<dbReference type="InterPro" id="IPR058240">
    <property type="entry name" value="rSAM_sf"/>
</dbReference>
<dbReference type="Proteomes" id="UP001596492">
    <property type="component" value="Unassembled WGS sequence"/>
</dbReference>
<comment type="cofactor">
    <cofactor evidence="1">
        <name>[4Fe-4S] cluster</name>
        <dbReference type="ChEBI" id="CHEBI:49883"/>
    </cofactor>
</comment>
<dbReference type="EMBL" id="JBHTBR010000005">
    <property type="protein sequence ID" value="MFC7291964.1"/>
    <property type="molecule type" value="Genomic_DNA"/>
</dbReference>
<dbReference type="Pfam" id="PF04055">
    <property type="entry name" value="Radical_SAM"/>
    <property type="match status" value="1"/>
</dbReference>
<keyword evidence="8" id="KW-1185">Reference proteome</keyword>
<keyword evidence="2" id="KW-0949">S-adenosyl-L-methionine</keyword>
<evidence type="ECO:0000256" key="1">
    <source>
        <dbReference type="ARBA" id="ARBA00001966"/>
    </source>
</evidence>
<keyword evidence="4" id="KW-0408">Iron</keyword>
<evidence type="ECO:0000313" key="8">
    <source>
        <dbReference type="Proteomes" id="UP001596492"/>
    </source>
</evidence>
<reference evidence="8" key="1">
    <citation type="journal article" date="2019" name="Int. J. Syst. Evol. Microbiol.">
        <title>The Global Catalogue of Microorganisms (GCM) 10K type strain sequencing project: providing services to taxonomists for standard genome sequencing and annotation.</title>
        <authorList>
            <consortium name="The Broad Institute Genomics Platform"/>
            <consortium name="The Broad Institute Genome Sequencing Center for Infectious Disease"/>
            <person name="Wu L."/>
            <person name="Ma J."/>
        </authorList>
    </citation>
    <scope>NUCLEOTIDE SEQUENCE [LARGE SCALE GENOMIC DNA]</scope>
    <source>
        <strain evidence="8">CCUG 51308</strain>
    </source>
</reference>
<feature type="domain" description="Radical SAM core" evidence="6">
    <location>
        <begin position="37"/>
        <end position="181"/>
    </location>
</feature>
<evidence type="ECO:0000256" key="2">
    <source>
        <dbReference type="ARBA" id="ARBA00022691"/>
    </source>
</evidence>
<dbReference type="SFLD" id="SFLDG01067">
    <property type="entry name" value="SPASM/twitch_domain_containing"/>
    <property type="match status" value="1"/>
</dbReference>
<evidence type="ECO:0000256" key="5">
    <source>
        <dbReference type="ARBA" id="ARBA00023014"/>
    </source>
</evidence>
<dbReference type="InterPro" id="IPR007197">
    <property type="entry name" value="rSAM"/>
</dbReference>
<dbReference type="RefSeq" id="WP_382167207.1">
    <property type="nucleotide sequence ID" value="NZ_JBHTBR010000005.1"/>
</dbReference>
<dbReference type="PANTHER" id="PTHR43273:SF8">
    <property type="entry name" value="RADICAL SAM DOMAIN PROTEIN"/>
    <property type="match status" value="1"/>
</dbReference>
<dbReference type="SFLD" id="SFLDS00029">
    <property type="entry name" value="Radical_SAM"/>
    <property type="match status" value="1"/>
</dbReference>
<dbReference type="SUPFAM" id="SSF102114">
    <property type="entry name" value="Radical SAM enzymes"/>
    <property type="match status" value="1"/>
</dbReference>
<dbReference type="Gene3D" id="3.20.20.70">
    <property type="entry name" value="Aldolase class I"/>
    <property type="match status" value="1"/>
</dbReference>
<sequence>MSNTQVTLKKFDDPRITAKGETRAHVPFNRMKTLWFNTGTLCNIECVNCYIESSPTNDRLVYLTKADILPYLEELKLANESQIEIGFTGGEPFMAPDAIAMIEAALENGHTALVLTNAMQPMMRPRVQTGLLDLKNRFQNKLIMRVSLDHFSEQFHDKERGAGSFDIAMEGLKWLSKHNFNLAIAGRALFNEDEISARENYNQLFKSNAFEIDAFDPTQLVLFPEMTPDSDPPEITTACWGILKKSPEDIMCADQRMVIKRKGHTSPTVLPCTLLPYDQRFEMGKTLQDSRKAVPLNHTYCATFCVLGGGSCSA</sequence>
<proteinExistence type="predicted"/>
<gene>
    <name evidence="7" type="ORF">ACFQS8_10085</name>
</gene>
<evidence type="ECO:0000313" key="7">
    <source>
        <dbReference type="EMBL" id="MFC7291964.1"/>
    </source>
</evidence>
<organism evidence="7 8">
    <name type="scientific">Hirschia litorea</name>
    <dbReference type="NCBI Taxonomy" id="1199156"/>
    <lineage>
        <taxon>Bacteria</taxon>
        <taxon>Pseudomonadati</taxon>
        <taxon>Pseudomonadota</taxon>
        <taxon>Alphaproteobacteria</taxon>
        <taxon>Hyphomonadales</taxon>
        <taxon>Hyphomonadaceae</taxon>
        <taxon>Hirschia</taxon>
    </lineage>
</organism>
<comment type="caution">
    <text evidence="7">The sequence shown here is derived from an EMBL/GenBank/DDBJ whole genome shotgun (WGS) entry which is preliminary data.</text>
</comment>
<evidence type="ECO:0000256" key="4">
    <source>
        <dbReference type="ARBA" id="ARBA00023004"/>
    </source>
</evidence>
<keyword evidence="5" id="KW-0411">Iron-sulfur</keyword>
<dbReference type="InterPro" id="IPR013785">
    <property type="entry name" value="Aldolase_TIM"/>
</dbReference>
<evidence type="ECO:0000256" key="3">
    <source>
        <dbReference type="ARBA" id="ARBA00022723"/>
    </source>
</evidence>
<name>A0ABW2ILT3_9PROT</name>
<dbReference type="InterPro" id="IPR023867">
    <property type="entry name" value="Sulphatase_maturase_rSAM"/>
</dbReference>
<evidence type="ECO:0000259" key="6">
    <source>
        <dbReference type="Pfam" id="PF04055"/>
    </source>
</evidence>
<dbReference type="PANTHER" id="PTHR43273">
    <property type="entry name" value="ANAEROBIC SULFATASE-MATURATING ENZYME HOMOLOG ASLB-RELATED"/>
    <property type="match status" value="1"/>
</dbReference>
<accession>A0ABW2ILT3</accession>
<keyword evidence="3" id="KW-0479">Metal-binding</keyword>
<protein>
    <submittedName>
        <fullName evidence="7">Radical SAM protein</fullName>
    </submittedName>
</protein>
<dbReference type="CDD" id="cd01335">
    <property type="entry name" value="Radical_SAM"/>
    <property type="match status" value="1"/>
</dbReference>